<dbReference type="Pfam" id="PF01774">
    <property type="entry name" value="UreD"/>
    <property type="match status" value="1"/>
</dbReference>
<dbReference type="GO" id="GO:0016151">
    <property type="term" value="F:nickel cation binding"/>
    <property type="evidence" value="ECO:0007669"/>
    <property type="project" value="UniProtKB-UniRule"/>
</dbReference>
<evidence type="ECO:0000313" key="4">
    <source>
        <dbReference type="EMBL" id="KZN97441.1"/>
    </source>
</evidence>
<proteinExistence type="inferred from homology"/>
<dbReference type="AlphaFoldDB" id="A0A165YTY9"/>
<comment type="function">
    <text evidence="3">Required for maturation of urease via the functional incorporation of the urease nickel metallocenter.</text>
</comment>
<keyword evidence="3" id="KW-0996">Nickel insertion</keyword>
<keyword evidence="2 3" id="KW-0143">Chaperone</keyword>
<comment type="subunit">
    <text evidence="3">UreD, UreF and UreG form a complex that acts as a GTP-hydrolysis-dependent molecular chaperone, activating the urease apoprotein by helping to assemble the nickel containing metallocenter of UreC. The UreE protein probably delivers the nickel.</text>
</comment>
<comment type="caution">
    <text evidence="4">The sequence shown here is derived from an EMBL/GenBank/DDBJ whole genome shotgun (WGS) entry which is preliminary data.</text>
</comment>
<dbReference type="PANTHER" id="PTHR33643">
    <property type="entry name" value="UREASE ACCESSORY PROTEIN D"/>
    <property type="match status" value="1"/>
</dbReference>
<dbReference type="HAMAP" id="MF_01384">
    <property type="entry name" value="UreD"/>
    <property type="match status" value="1"/>
</dbReference>
<gene>
    <name evidence="3" type="primary">ureD</name>
    <name evidence="4" type="ORF">AZI98_03250</name>
</gene>
<dbReference type="InterPro" id="IPR002669">
    <property type="entry name" value="UreD"/>
</dbReference>
<dbReference type="OrthoDB" id="9807968at2"/>
<evidence type="ECO:0000256" key="2">
    <source>
        <dbReference type="ARBA" id="ARBA00023186"/>
    </source>
</evidence>
<dbReference type="PANTHER" id="PTHR33643:SF1">
    <property type="entry name" value="UREASE ACCESSORY PROTEIN D"/>
    <property type="match status" value="1"/>
</dbReference>
<organism evidence="4 5">
    <name type="scientific">Aeribacillus pallidus</name>
    <dbReference type="NCBI Taxonomy" id="33936"/>
    <lineage>
        <taxon>Bacteria</taxon>
        <taxon>Bacillati</taxon>
        <taxon>Bacillota</taxon>
        <taxon>Bacilli</taxon>
        <taxon>Bacillales</taxon>
        <taxon>Bacillaceae</taxon>
        <taxon>Aeribacillus</taxon>
    </lineage>
</organism>
<dbReference type="RefSeq" id="WP_063386866.1">
    <property type="nucleotide sequence ID" value="NZ_LWBR01000009.1"/>
</dbReference>
<protein>
    <recommendedName>
        <fullName evidence="3">Urease accessory protein UreD</fullName>
    </recommendedName>
</protein>
<dbReference type="EMBL" id="LWBR01000009">
    <property type="protein sequence ID" value="KZN97441.1"/>
    <property type="molecule type" value="Genomic_DNA"/>
</dbReference>
<dbReference type="GO" id="GO:0005737">
    <property type="term" value="C:cytoplasm"/>
    <property type="evidence" value="ECO:0007669"/>
    <property type="project" value="UniProtKB-SubCell"/>
</dbReference>
<evidence type="ECO:0000256" key="3">
    <source>
        <dbReference type="HAMAP-Rule" id="MF_01384"/>
    </source>
</evidence>
<comment type="subcellular location">
    <subcellularLocation>
        <location evidence="3">Cytoplasm</location>
    </subcellularLocation>
</comment>
<keyword evidence="5" id="KW-1185">Reference proteome</keyword>
<sequence>MEGILQIRAEQKGERTVITDHFFQGALKMTKPVYTESSIPIVYVIHVGGGCVDGDEYAQEISLGEKARLAVTSQSSTKIYKTPKKPVKQKFLFTLQKDSVLECLSDPLIVYEHARFEQETIVHMEKGAAFLYKEIITPGWSETGQPFCFDAIRLKLKVYKENRLILFDHFYQQGDRGIDQLLNMEGYTHYGSFLVISDEVDDKLMEKISCQLQGGPFDGRIGISRFLPSAFMIRILGNHTDHIEGLFLEVHRLARAYLLKEPPILLRKY</sequence>
<accession>A0A165YTY9</accession>
<dbReference type="Proteomes" id="UP000076476">
    <property type="component" value="Unassembled WGS sequence"/>
</dbReference>
<comment type="similarity">
    <text evidence="1 3">Belongs to the UreD family.</text>
</comment>
<evidence type="ECO:0000256" key="1">
    <source>
        <dbReference type="ARBA" id="ARBA00007177"/>
    </source>
</evidence>
<keyword evidence="3" id="KW-0963">Cytoplasm</keyword>
<dbReference type="STRING" id="33936.AZI98_03250"/>
<evidence type="ECO:0000313" key="5">
    <source>
        <dbReference type="Proteomes" id="UP000076476"/>
    </source>
</evidence>
<reference evidence="4 5" key="1">
    <citation type="submission" date="2016-04" db="EMBL/GenBank/DDBJ databases">
        <title>Draft genome sequence of Aeribacillus pallidus 8m3 from petroleum reservoir.</title>
        <authorList>
            <person name="Poltaraus A.B."/>
            <person name="Nazina T.N."/>
            <person name="Tourova T.P."/>
            <person name="Malakho S.M."/>
            <person name="Korshunova A.V."/>
            <person name="Sokolova D.S."/>
        </authorList>
    </citation>
    <scope>NUCLEOTIDE SEQUENCE [LARGE SCALE GENOMIC DNA]</scope>
    <source>
        <strain evidence="4 5">8m3</strain>
    </source>
</reference>
<name>A0A165YTY9_9BACI</name>